<keyword evidence="1" id="KW-1185">Reference proteome</keyword>
<organism evidence="1 2">
    <name type="scientific">Panagrellus redivivus</name>
    <name type="common">Microworm</name>
    <dbReference type="NCBI Taxonomy" id="6233"/>
    <lineage>
        <taxon>Eukaryota</taxon>
        <taxon>Metazoa</taxon>
        <taxon>Ecdysozoa</taxon>
        <taxon>Nematoda</taxon>
        <taxon>Chromadorea</taxon>
        <taxon>Rhabditida</taxon>
        <taxon>Tylenchina</taxon>
        <taxon>Panagrolaimomorpha</taxon>
        <taxon>Panagrolaimoidea</taxon>
        <taxon>Panagrolaimidae</taxon>
        <taxon>Panagrellus</taxon>
    </lineage>
</organism>
<dbReference type="WBParaSite" id="Pan_g2293.t1">
    <property type="protein sequence ID" value="Pan_g2293.t1"/>
    <property type="gene ID" value="Pan_g2293"/>
</dbReference>
<dbReference type="Proteomes" id="UP000492821">
    <property type="component" value="Unassembled WGS sequence"/>
</dbReference>
<name>A0A7E4VN18_PANRE</name>
<accession>A0A7E4VN18</accession>
<sequence length="151" mass="16803">MNASANEHRWSNARLVEFRGRNSGKRRWNLSAFKPTAKEREFCLFGKKVRGILSVGCCRHPLRLNSIPVPLEVSGWLESSVLCPARTRLPRPTAPNTRSGLDCATRVVVVVRSIHFACAAAAVLRPVVVVVHRRLAPRQPPHRTNRRGAAA</sequence>
<evidence type="ECO:0000313" key="1">
    <source>
        <dbReference type="Proteomes" id="UP000492821"/>
    </source>
</evidence>
<reference evidence="1" key="1">
    <citation type="journal article" date="2013" name="Genetics">
        <title>The draft genome and transcriptome of Panagrellus redivivus are shaped by the harsh demands of a free-living lifestyle.</title>
        <authorList>
            <person name="Srinivasan J."/>
            <person name="Dillman A.R."/>
            <person name="Macchietto M.G."/>
            <person name="Heikkinen L."/>
            <person name="Lakso M."/>
            <person name="Fracchia K.M."/>
            <person name="Antoshechkin I."/>
            <person name="Mortazavi A."/>
            <person name="Wong G."/>
            <person name="Sternberg P.W."/>
        </authorList>
    </citation>
    <scope>NUCLEOTIDE SEQUENCE [LARGE SCALE GENOMIC DNA]</scope>
    <source>
        <strain evidence="1">MT8872</strain>
    </source>
</reference>
<protein>
    <submittedName>
        <fullName evidence="2">Uncharacterized protein</fullName>
    </submittedName>
</protein>
<reference evidence="2" key="2">
    <citation type="submission" date="2020-10" db="UniProtKB">
        <authorList>
            <consortium name="WormBaseParasite"/>
        </authorList>
    </citation>
    <scope>IDENTIFICATION</scope>
</reference>
<dbReference type="AlphaFoldDB" id="A0A7E4VN18"/>
<evidence type="ECO:0000313" key="2">
    <source>
        <dbReference type="WBParaSite" id="Pan_g2293.t1"/>
    </source>
</evidence>
<proteinExistence type="predicted"/>